<evidence type="ECO:0000313" key="5">
    <source>
        <dbReference type="EMBL" id="KAL0639960.1"/>
    </source>
</evidence>
<protein>
    <submittedName>
        <fullName evidence="5">Uncharacterized protein</fullName>
    </submittedName>
</protein>
<feature type="region of interest" description="Disordered" evidence="4">
    <location>
        <begin position="1"/>
        <end position="54"/>
    </location>
</feature>
<dbReference type="Gene3D" id="1.25.40.10">
    <property type="entry name" value="Tetratricopeptide repeat domain"/>
    <property type="match status" value="2"/>
</dbReference>
<evidence type="ECO:0000313" key="6">
    <source>
        <dbReference type="Proteomes" id="UP001447188"/>
    </source>
</evidence>
<feature type="compositionally biased region" description="Pro residues" evidence="4">
    <location>
        <begin position="42"/>
        <end position="52"/>
    </location>
</feature>
<dbReference type="PANTHER" id="PTHR45586">
    <property type="entry name" value="TPR REPEAT-CONTAINING PROTEIN PA4667"/>
    <property type="match status" value="1"/>
</dbReference>
<name>A0ABR3GVM0_9PEZI</name>
<evidence type="ECO:0000256" key="3">
    <source>
        <dbReference type="PROSITE-ProRule" id="PRU00339"/>
    </source>
</evidence>
<comment type="caution">
    <text evidence="5">The sequence shown here is derived from an EMBL/GenBank/DDBJ whole genome shotgun (WGS) entry which is preliminary data.</text>
</comment>
<feature type="compositionally biased region" description="Acidic residues" evidence="4">
    <location>
        <begin position="365"/>
        <end position="387"/>
    </location>
</feature>
<feature type="compositionally biased region" description="Polar residues" evidence="4">
    <location>
        <begin position="23"/>
        <end position="35"/>
    </location>
</feature>
<keyword evidence="1" id="KW-0677">Repeat</keyword>
<dbReference type="CDD" id="cd24142">
    <property type="entry name" value="ACL4-like"/>
    <property type="match status" value="1"/>
</dbReference>
<dbReference type="InterPro" id="IPR051012">
    <property type="entry name" value="CellSynth/LPSAsmb/PSIAsmb"/>
</dbReference>
<dbReference type="EMBL" id="JBBBZM010000007">
    <property type="protein sequence ID" value="KAL0639960.1"/>
    <property type="molecule type" value="Genomic_DNA"/>
</dbReference>
<dbReference type="SMART" id="SM00028">
    <property type="entry name" value="TPR"/>
    <property type="match status" value="3"/>
</dbReference>
<feature type="repeat" description="TPR" evidence="3">
    <location>
        <begin position="88"/>
        <end position="121"/>
    </location>
</feature>
<dbReference type="InterPro" id="IPR011990">
    <property type="entry name" value="TPR-like_helical_dom_sf"/>
</dbReference>
<dbReference type="InterPro" id="IPR019734">
    <property type="entry name" value="TPR_rpt"/>
</dbReference>
<evidence type="ECO:0000256" key="1">
    <source>
        <dbReference type="ARBA" id="ARBA00022737"/>
    </source>
</evidence>
<dbReference type="Pfam" id="PF14559">
    <property type="entry name" value="TPR_19"/>
    <property type="match status" value="1"/>
</dbReference>
<sequence>MAKQRSSGRKSNAASKSTKRQKSLLNSTGSFSSNAFAAKPTAPEPVPEPSPTVPDLIASAASLLHDQNDAPEALALVTLALTLAPTSLPALELLAEIHIELGDEDTARVIFEKAVELDPQGARSGPEKFLWLAQLGHGGEDMMRWYVRGVEVLRRWIQIRDTGKVAGKVDERGLDAKLCSALCAMTEIYMTDLCMESDAEQRCEKYVTEALLVVPTSVEALQTLASVRVSQQRVDDAVAALQRSFSLWRDLDVDSAEIPTYASRINLSKLLIETSQHETALEVLERLQLEDDQLPDLWYLGGWCLFLLGEQEPEGSVERMELWETCREWLGNCEKLYVALEWEDEGIKEHASELLANVNAVLAERDEDEEDGSEEEWEDDEDDEMAE</sequence>
<dbReference type="SUPFAM" id="SSF48452">
    <property type="entry name" value="TPR-like"/>
    <property type="match status" value="1"/>
</dbReference>
<organism evidence="5 6">
    <name type="scientific">Discina gigas</name>
    <dbReference type="NCBI Taxonomy" id="1032678"/>
    <lineage>
        <taxon>Eukaryota</taxon>
        <taxon>Fungi</taxon>
        <taxon>Dikarya</taxon>
        <taxon>Ascomycota</taxon>
        <taxon>Pezizomycotina</taxon>
        <taxon>Pezizomycetes</taxon>
        <taxon>Pezizales</taxon>
        <taxon>Discinaceae</taxon>
        <taxon>Discina</taxon>
    </lineage>
</organism>
<dbReference type="PROSITE" id="PS50005">
    <property type="entry name" value="TPR"/>
    <property type="match status" value="1"/>
</dbReference>
<proteinExistence type="predicted"/>
<keyword evidence="2 3" id="KW-0802">TPR repeat</keyword>
<dbReference type="Proteomes" id="UP001447188">
    <property type="component" value="Unassembled WGS sequence"/>
</dbReference>
<evidence type="ECO:0000256" key="2">
    <source>
        <dbReference type="ARBA" id="ARBA00022803"/>
    </source>
</evidence>
<dbReference type="PANTHER" id="PTHR45586:SF1">
    <property type="entry name" value="LIPOPOLYSACCHARIDE ASSEMBLY PROTEIN B"/>
    <property type="match status" value="1"/>
</dbReference>
<evidence type="ECO:0000256" key="4">
    <source>
        <dbReference type="SAM" id="MobiDB-lite"/>
    </source>
</evidence>
<keyword evidence="6" id="KW-1185">Reference proteome</keyword>
<feature type="region of interest" description="Disordered" evidence="4">
    <location>
        <begin position="362"/>
        <end position="387"/>
    </location>
</feature>
<gene>
    <name evidence="5" type="ORF">Q9L58_001052</name>
</gene>
<reference evidence="5 6" key="1">
    <citation type="submission" date="2024-02" db="EMBL/GenBank/DDBJ databases">
        <title>Discinaceae phylogenomics.</title>
        <authorList>
            <person name="Dirks A.C."/>
            <person name="James T.Y."/>
        </authorList>
    </citation>
    <scope>NUCLEOTIDE SEQUENCE [LARGE SCALE GENOMIC DNA]</scope>
    <source>
        <strain evidence="5 6">ACD0624</strain>
    </source>
</reference>
<accession>A0ABR3GVM0</accession>